<dbReference type="Gene3D" id="1.20.1250.20">
    <property type="entry name" value="MFS general substrate transporter like domains"/>
    <property type="match status" value="1"/>
</dbReference>
<reference evidence="7" key="2">
    <citation type="submission" date="2025-08" db="UniProtKB">
        <authorList>
            <consortium name="Ensembl"/>
        </authorList>
    </citation>
    <scope>IDENTIFICATION</scope>
</reference>
<dbReference type="OrthoDB" id="5296287at2759"/>
<dbReference type="InterPro" id="IPR020846">
    <property type="entry name" value="MFS_dom"/>
</dbReference>
<dbReference type="Ensembl" id="ENSPNAT00000021304.2">
    <property type="protein sequence ID" value="ENSPNAP00000031899.2"/>
    <property type="gene ID" value="ENSPNAG00000019510.2"/>
</dbReference>
<dbReference type="SUPFAM" id="SSF103473">
    <property type="entry name" value="MFS general substrate transporter"/>
    <property type="match status" value="1"/>
</dbReference>
<feature type="transmembrane region" description="Helical" evidence="5">
    <location>
        <begin position="252"/>
        <end position="270"/>
    </location>
</feature>
<proteinExistence type="predicted"/>
<feature type="transmembrane region" description="Helical" evidence="5">
    <location>
        <begin position="222"/>
        <end position="246"/>
    </location>
</feature>
<evidence type="ECO:0000256" key="3">
    <source>
        <dbReference type="ARBA" id="ARBA00022989"/>
    </source>
</evidence>
<keyword evidence="8" id="KW-1185">Reference proteome</keyword>
<reference evidence="7" key="3">
    <citation type="submission" date="2025-09" db="UniProtKB">
        <authorList>
            <consortium name="Ensembl"/>
        </authorList>
    </citation>
    <scope>IDENTIFICATION</scope>
</reference>
<feature type="transmembrane region" description="Helical" evidence="5">
    <location>
        <begin position="478"/>
        <end position="498"/>
    </location>
</feature>
<comment type="subcellular location">
    <subcellularLocation>
        <location evidence="1">Membrane</location>
        <topology evidence="1">Multi-pass membrane protein</topology>
    </subcellularLocation>
</comment>
<evidence type="ECO:0000259" key="6">
    <source>
        <dbReference type="PROSITE" id="PS50850"/>
    </source>
</evidence>
<organism evidence="7 8">
    <name type="scientific">Pygocentrus nattereri</name>
    <name type="common">Red-bellied piranha</name>
    <dbReference type="NCBI Taxonomy" id="42514"/>
    <lineage>
        <taxon>Eukaryota</taxon>
        <taxon>Metazoa</taxon>
        <taxon>Chordata</taxon>
        <taxon>Craniata</taxon>
        <taxon>Vertebrata</taxon>
        <taxon>Euteleostomi</taxon>
        <taxon>Actinopterygii</taxon>
        <taxon>Neopterygii</taxon>
        <taxon>Teleostei</taxon>
        <taxon>Ostariophysi</taxon>
        <taxon>Characiformes</taxon>
        <taxon>Characoidei</taxon>
        <taxon>Pygocentrus</taxon>
    </lineage>
</organism>
<evidence type="ECO:0000313" key="7">
    <source>
        <dbReference type="Ensembl" id="ENSPNAP00000031899.2"/>
    </source>
</evidence>
<dbReference type="STRING" id="42514.ENSPNAP00000031899"/>
<dbReference type="OMA" id="WTSIPTI"/>
<keyword evidence="4 5" id="KW-0472">Membrane</keyword>
<dbReference type="PROSITE" id="PS50850">
    <property type="entry name" value="MFS"/>
    <property type="match status" value="1"/>
</dbReference>
<sequence>MISFAQILSEVGEFGTFQKRLLVAICIPNFFTAFHMFSQVFTGLTFRHHCNTDWIRKQGPNLTLQQQLNLTIPKQQDGQYDSCSMFTPVDLGLEDIEAFGLNETTKCTHGSVYEAPEGSSTLITEFNLICDSKSLNEASQSIYMAGLLIGALVFGPMADRYGRRFVTLLSLALQFLFGVGTAFSPNFYVYIALRFVVGTSISGIAINTYVLGTEWCGTSKRALFTILSHCCYAMGLMVLSGVAYGIRNWRTLQIVLSAPVLIMAVYFWILPESARWLLTQGRQEEARRIILKAAQVNGRKVPDSLLDKLEAESKARTGSMLDLFRVGNLRKRALIMSYIWFVTSLVYYGVSLNVGNFGLDIYLTQLIFGIAELPARLGCYPLIERFGRKKSQSAALLLGGTACLVILAVPSEYPVVVTVIAVIGKFSLAASFSIAYVYTAELYPTVVRQNGVGLNSMCARVAGILAPLIGLLDVYHYAIPMIIYGSLPFLGGGLCFMLPETLNTELLDHTDALMDHNNGVLYSLVDYGRVQKFGHAWSKYILLNFFSPV</sequence>
<protein>
    <recommendedName>
        <fullName evidence="6">Major facilitator superfamily (MFS) profile domain-containing protein</fullName>
    </recommendedName>
</protein>
<feature type="transmembrane region" description="Helical" evidence="5">
    <location>
        <begin position="362"/>
        <end position="383"/>
    </location>
</feature>
<accession>A0A3B4E9D7</accession>
<name>A0A3B4E9D7_PYGNA</name>
<dbReference type="GO" id="GO:0016020">
    <property type="term" value="C:membrane"/>
    <property type="evidence" value="ECO:0007669"/>
    <property type="project" value="UniProtKB-SubCell"/>
</dbReference>
<feature type="transmembrane region" description="Helical" evidence="5">
    <location>
        <begin position="189"/>
        <end position="210"/>
    </location>
</feature>
<evidence type="ECO:0000256" key="4">
    <source>
        <dbReference type="ARBA" id="ARBA00023136"/>
    </source>
</evidence>
<dbReference type="Pfam" id="PF00083">
    <property type="entry name" value="Sugar_tr"/>
    <property type="match status" value="1"/>
</dbReference>
<feature type="transmembrane region" description="Helical" evidence="5">
    <location>
        <begin position="395"/>
        <end position="413"/>
    </location>
</feature>
<dbReference type="InterPro" id="IPR036259">
    <property type="entry name" value="MFS_trans_sf"/>
</dbReference>
<dbReference type="GO" id="GO:0022857">
    <property type="term" value="F:transmembrane transporter activity"/>
    <property type="evidence" value="ECO:0007669"/>
    <property type="project" value="InterPro"/>
</dbReference>
<evidence type="ECO:0000313" key="8">
    <source>
        <dbReference type="Proteomes" id="UP001501920"/>
    </source>
</evidence>
<dbReference type="Proteomes" id="UP001501920">
    <property type="component" value="Chromosome 24"/>
</dbReference>
<reference evidence="7 8" key="1">
    <citation type="submission" date="2020-10" db="EMBL/GenBank/DDBJ databases">
        <title>Pygocentrus nattereri (red-bellied piranha) genome, fPygNat1, primary haplotype.</title>
        <authorList>
            <person name="Myers G."/>
            <person name="Meyer A."/>
            <person name="Karagic N."/>
            <person name="Pippel M."/>
            <person name="Winkler S."/>
            <person name="Tracey A."/>
            <person name="Wood J."/>
            <person name="Formenti G."/>
            <person name="Howe K."/>
            <person name="Fedrigo O."/>
            <person name="Jarvis E.D."/>
        </authorList>
    </citation>
    <scope>NUCLEOTIDE SEQUENCE [LARGE SCALE GENOMIC DNA]</scope>
</reference>
<evidence type="ECO:0000256" key="1">
    <source>
        <dbReference type="ARBA" id="ARBA00004141"/>
    </source>
</evidence>
<dbReference type="PANTHER" id="PTHR24064">
    <property type="entry name" value="SOLUTE CARRIER FAMILY 22 MEMBER"/>
    <property type="match status" value="1"/>
</dbReference>
<feature type="transmembrane region" description="Helical" evidence="5">
    <location>
        <begin position="419"/>
        <end position="440"/>
    </location>
</feature>
<feature type="transmembrane region" description="Helical" evidence="5">
    <location>
        <begin position="333"/>
        <end position="350"/>
    </location>
</feature>
<evidence type="ECO:0000256" key="2">
    <source>
        <dbReference type="ARBA" id="ARBA00022692"/>
    </source>
</evidence>
<dbReference type="InterPro" id="IPR005828">
    <property type="entry name" value="MFS_sugar_transport-like"/>
</dbReference>
<feature type="transmembrane region" description="Helical" evidence="5">
    <location>
        <begin position="165"/>
        <end position="183"/>
    </location>
</feature>
<keyword evidence="3 5" id="KW-1133">Transmembrane helix</keyword>
<feature type="transmembrane region" description="Helical" evidence="5">
    <location>
        <begin position="21"/>
        <end position="38"/>
    </location>
</feature>
<dbReference type="CDD" id="cd17374">
    <property type="entry name" value="MFS_OAT"/>
    <property type="match status" value="1"/>
</dbReference>
<keyword evidence="2 5" id="KW-0812">Transmembrane</keyword>
<feature type="transmembrane region" description="Helical" evidence="5">
    <location>
        <begin position="452"/>
        <end position="472"/>
    </location>
</feature>
<evidence type="ECO:0000256" key="5">
    <source>
        <dbReference type="SAM" id="Phobius"/>
    </source>
</evidence>
<dbReference type="AlphaFoldDB" id="A0A3B4E9D7"/>
<feature type="transmembrane region" description="Helical" evidence="5">
    <location>
        <begin position="141"/>
        <end position="158"/>
    </location>
</feature>
<feature type="domain" description="Major facilitator superfamily (MFS) profile" evidence="6">
    <location>
        <begin position="83"/>
        <end position="503"/>
    </location>
</feature>
<dbReference type="GeneTree" id="ENSGT00940000154607"/>